<dbReference type="InterPro" id="IPR001173">
    <property type="entry name" value="Glyco_trans_2-like"/>
</dbReference>
<evidence type="ECO:0000259" key="1">
    <source>
        <dbReference type="Pfam" id="PF00535"/>
    </source>
</evidence>
<dbReference type="PANTHER" id="PTHR22916">
    <property type="entry name" value="GLYCOSYLTRANSFERASE"/>
    <property type="match status" value="1"/>
</dbReference>
<evidence type="ECO:0000313" key="3">
    <source>
        <dbReference type="Proteomes" id="UP000284772"/>
    </source>
</evidence>
<proteinExistence type="predicted"/>
<dbReference type="InterPro" id="IPR029044">
    <property type="entry name" value="Nucleotide-diphossugar_trans"/>
</dbReference>
<name>A0AAQ0RRR0_9BACE</name>
<dbReference type="Proteomes" id="UP000284772">
    <property type="component" value="Unassembled WGS sequence"/>
</dbReference>
<dbReference type="RefSeq" id="WP_115502483.1">
    <property type="nucleotide sequence ID" value="NZ_CABMMK010000003.1"/>
</dbReference>
<gene>
    <name evidence="2" type="ORF">DWX27_12285</name>
</gene>
<sequence>MSVYKNDCLEKIKQSIDSIVCQLVDIYVHIDGPIQTEVNKWLYNSLNTQITYISEGVVNKGLAYSMNELLRIVLSRGYQYIARMDADDISMCNRFKKQIAFLDVHLEVDCLGTWAIEIDADGNEYFKKQMPTTHAECLQLFKKRDCMIHPTVMYRRTFFDKAGLYPEDTYFGEDTMMWANGFKSGCQFANLPEYLLKFRLDENFFNRRRGIRHAISIYILRKKVNRLLGFGIKEDICACLYALAKMMPACILKIIYKMVR</sequence>
<dbReference type="EMBL" id="QRWT01000012">
    <property type="protein sequence ID" value="RGT51227.1"/>
    <property type="molecule type" value="Genomic_DNA"/>
</dbReference>
<reference evidence="2 3" key="1">
    <citation type="submission" date="2018-08" db="EMBL/GenBank/DDBJ databases">
        <title>A genome reference for cultivated species of the human gut microbiota.</title>
        <authorList>
            <person name="Zou Y."/>
            <person name="Xue W."/>
            <person name="Luo G."/>
        </authorList>
    </citation>
    <scope>NUCLEOTIDE SEQUENCE [LARGE SCALE GENOMIC DNA]</scope>
    <source>
        <strain evidence="2 3">AF19-10AC</strain>
    </source>
</reference>
<dbReference type="Pfam" id="PF00535">
    <property type="entry name" value="Glycos_transf_2"/>
    <property type="match status" value="1"/>
</dbReference>
<feature type="domain" description="Glycosyltransferase 2-like" evidence="1">
    <location>
        <begin position="9"/>
        <end position="161"/>
    </location>
</feature>
<dbReference type="GO" id="GO:0016758">
    <property type="term" value="F:hexosyltransferase activity"/>
    <property type="evidence" value="ECO:0007669"/>
    <property type="project" value="UniProtKB-ARBA"/>
</dbReference>
<comment type="caution">
    <text evidence="2">The sequence shown here is derived from an EMBL/GenBank/DDBJ whole genome shotgun (WGS) entry which is preliminary data.</text>
</comment>
<organism evidence="2 3">
    <name type="scientific">Bacteroides intestinalis</name>
    <dbReference type="NCBI Taxonomy" id="329854"/>
    <lineage>
        <taxon>Bacteria</taxon>
        <taxon>Pseudomonadati</taxon>
        <taxon>Bacteroidota</taxon>
        <taxon>Bacteroidia</taxon>
        <taxon>Bacteroidales</taxon>
        <taxon>Bacteroidaceae</taxon>
        <taxon>Bacteroides</taxon>
    </lineage>
</organism>
<dbReference type="SUPFAM" id="SSF53448">
    <property type="entry name" value="Nucleotide-diphospho-sugar transferases"/>
    <property type="match status" value="1"/>
</dbReference>
<dbReference type="Gene3D" id="3.90.550.10">
    <property type="entry name" value="Spore Coat Polysaccharide Biosynthesis Protein SpsA, Chain A"/>
    <property type="match status" value="1"/>
</dbReference>
<dbReference type="AlphaFoldDB" id="A0AAQ0RRR0"/>
<evidence type="ECO:0000313" key="2">
    <source>
        <dbReference type="EMBL" id="RGT51227.1"/>
    </source>
</evidence>
<accession>A0AAQ0RRR0</accession>
<dbReference type="PANTHER" id="PTHR22916:SF3">
    <property type="entry name" value="UDP-GLCNAC:BETAGAL BETA-1,3-N-ACETYLGLUCOSAMINYLTRANSFERASE-LIKE PROTEIN 1"/>
    <property type="match status" value="1"/>
</dbReference>
<protein>
    <submittedName>
        <fullName evidence="2">Glycosyltransferase</fullName>
    </submittedName>
</protein>